<evidence type="ECO:0000313" key="3">
    <source>
        <dbReference type="Proteomes" id="UP000000442"/>
    </source>
</evidence>
<keyword evidence="1" id="KW-0812">Transmembrane</keyword>
<dbReference type="InterPro" id="IPR026268">
    <property type="entry name" value="RseC"/>
</dbReference>
<keyword evidence="3" id="KW-1185">Reference proteome</keyword>
<gene>
    <name evidence="2" type="primary">sigE</name>
    <name evidence="2" type="ordered locus">HRM2_32050</name>
</gene>
<dbReference type="PANTHER" id="PTHR35867:SF1">
    <property type="entry name" value="PROTEIN RSEC"/>
    <property type="match status" value="1"/>
</dbReference>
<keyword evidence="1" id="KW-1133">Transmembrane helix</keyword>
<keyword evidence="1" id="KW-0472">Membrane</keyword>
<dbReference type="InterPro" id="IPR007359">
    <property type="entry name" value="SigmaE_reg_RseC_MucC"/>
</dbReference>
<dbReference type="Proteomes" id="UP000000442">
    <property type="component" value="Chromosome"/>
</dbReference>
<dbReference type="KEGG" id="dat:HRM2_32050"/>
<name>C0QLI1_DESAH</name>
<dbReference type="eggNOG" id="COG3086">
    <property type="taxonomic scope" value="Bacteria"/>
</dbReference>
<sequence length="110" mass="12252">MGMIVQVNNTINAKKGDRVVIGFKTAPLLKMSFMLYVFPIILLIAGAATGETLAPRFEMDPSMTSVLAGIFSFALAFVIIRKTGDRVSKNREFKPFLVRIDRTRTIETPQ</sequence>
<dbReference type="HOGENOM" id="CLU_2166851_0_0_7"/>
<evidence type="ECO:0000256" key="1">
    <source>
        <dbReference type="SAM" id="Phobius"/>
    </source>
</evidence>
<dbReference type="PIRSF" id="PIRSF004923">
    <property type="entry name" value="RseC"/>
    <property type="match status" value="1"/>
</dbReference>
<feature type="transmembrane region" description="Helical" evidence="1">
    <location>
        <begin position="62"/>
        <end position="80"/>
    </location>
</feature>
<dbReference type="Pfam" id="PF04246">
    <property type="entry name" value="RseC_MucC"/>
    <property type="match status" value="1"/>
</dbReference>
<organism evidence="2 3">
    <name type="scientific">Desulforapulum autotrophicum (strain ATCC 43914 / DSM 3382 / VKM B-1955 / HRM2)</name>
    <name type="common">Desulfobacterium autotrophicum</name>
    <dbReference type="NCBI Taxonomy" id="177437"/>
    <lineage>
        <taxon>Bacteria</taxon>
        <taxon>Pseudomonadati</taxon>
        <taxon>Thermodesulfobacteriota</taxon>
        <taxon>Desulfobacteria</taxon>
        <taxon>Desulfobacterales</taxon>
        <taxon>Desulfobacteraceae</taxon>
        <taxon>Desulforapulum</taxon>
    </lineage>
</organism>
<evidence type="ECO:0000313" key="2">
    <source>
        <dbReference type="EMBL" id="ACN16285.1"/>
    </source>
</evidence>
<feature type="transmembrane region" description="Helical" evidence="1">
    <location>
        <begin position="33"/>
        <end position="50"/>
    </location>
</feature>
<proteinExistence type="predicted"/>
<protein>
    <submittedName>
        <fullName evidence="2">SigE</fullName>
    </submittedName>
</protein>
<dbReference type="AlphaFoldDB" id="C0QLI1"/>
<dbReference type="EMBL" id="CP001087">
    <property type="protein sequence ID" value="ACN16285.1"/>
    <property type="molecule type" value="Genomic_DNA"/>
</dbReference>
<reference evidence="2 3" key="1">
    <citation type="journal article" date="2009" name="Environ. Microbiol.">
        <title>Genome sequence of Desulfobacterium autotrophicum HRM2, a marine sulfate reducer oxidizing organic carbon completely to carbon dioxide.</title>
        <authorList>
            <person name="Strittmatter A.W."/>
            <person name="Liesegang H."/>
            <person name="Rabus R."/>
            <person name="Decker I."/>
            <person name="Amann J."/>
            <person name="Andres S."/>
            <person name="Henne A."/>
            <person name="Fricke W.F."/>
            <person name="Martinez-Arias R."/>
            <person name="Bartels D."/>
            <person name="Goesmann A."/>
            <person name="Krause L."/>
            <person name="Puehler A."/>
            <person name="Klenk H.P."/>
            <person name="Richter M."/>
            <person name="Schuler M."/>
            <person name="Gloeckner F.O."/>
            <person name="Meyerdierks A."/>
            <person name="Gottschalk G."/>
            <person name="Amann R."/>
        </authorList>
    </citation>
    <scope>NUCLEOTIDE SEQUENCE [LARGE SCALE GENOMIC DNA]</scope>
    <source>
        <strain evidence="3">ATCC 43914 / DSM 3382 / HRM2</strain>
    </source>
</reference>
<accession>C0QLI1</accession>
<dbReference type="STRING" id="177437.HRM2_32050"/>
<dbReference type="PANTHER" id="PTHR35867">
    <property type="entry name" value="PROTEIN RSEC"/>
    <property type="match status" value="1"/>
</dbReference>